<dbReference type="GO" id="GO:0006508">
    <property type="term" value="P:proteolysis"/>
    <property type="evidence" value="ECO:0007669"/>
    <property type="project" value="UniProtKB-KW"/>
</dbReference>
<dbReference type="Pfam" id="PF13180">
    <property type="entry name" value="PDZ_2"/>
    <property type="match status" value="1"/>
</dbReference>
<dbReference type="FunFam" id="2.40.10.10:FF:000001">
    <property type="entry name" value="Periplasmic serine protease DegS"/>
    <property type="match status" value="1"/>
</dbReference>
<dbReference type="PATRIC" id="fig|413882.6.peg.4851"/>
<dbReference type="PRINTS" id="PR00834">
    <property type="entry name" value="PROTEASES2C"/>
</dbReference>
<evidence type="ECO:0000256" key="1">
    <source>
        <dbReference type="ARBA" id="ARBA00010541"/>
    </source>
</evidence>
<keyword evidence="3" id="KW-0732">Signal</keyword>
<evidence type="ECO:0000256" key="2">
    <source>
        <dbReference type="ARBA" id="ARBA00022670"/>
    </source>
</evidence>
<evidence type="ECO:0000256" key="9">
    <source>
        <dbReference type="SAM" id="Phobius"/>
    </source>
</evidence>
<dbReference type="InterPro" id="IPR036034">
    <property type="entry name" value="PDZ_sf"/>
</dbReference>
<feature type="active site" description="Charge relay system" evidence="7">
    <location>
        <position position="227"/>
    </location>
</feature>
<dbReference type="NCBIfam" id="TIGR02037">
    <property type="entry name" value="degP_htrA_DO"/>
    <property type="match status" value="1"/>
</dbReference>
<dbReference type="Gene3D" id="2.30.42.10">
    <property type="match status" value="1"/>
</dbReference>
<keyword evidence="9" id="KW-1133">Transmembrane helix</keyword>
<gene>
    <name evidence="11" type="ORF">AAW51_4643</name>
</gene>
<keyword evidence="9" id="KW-0812">Transmembrane</keyword>
<dbReference type="RefSeq" id="WP_047196495.1">
    <property type="nucleotide sequence ID" value="NZ_CP011371.1"/>
</dbReference>
<evidence type="ECO:0000256" key="8">
    <source>
        <dbReference type="PIRSR" id="PIRSR611782-2"/>
    </source>
</evidence>
<dbReference type="AlphaFoldDB" id="A0A0G3BPI1"/>
<proteinExistence type="inferred from homology"/>
<keyword evidence="9" id="KW-0472">Membrane</keyword>
<feature type="active site" description="Charge relay system" evidence="7">
    <location>
        <position position="123"/>
    </location>
</feature>
<dbReference type="SUPFAM" id="SSF50156">
    <property type="entry name" value="PDZ domain-like"/>
    <property type="match status" value="1"/>
</dbReference>
<keyword evidence="2" id="KW-0645">Protease</keyword>
<organism evidence="11 12">
    <name type="scientific">Caldimonas brevitalea</name>
    <dbReference type="NCBI Taxonomy" id="413882"/>
    <lineage>
        <taxon>Bacteria</taxon>
        <taxon>Pseudomonadati</taxon>
        <taxon>Pseudomonadota</taxon>
        <taxon>Betaproteobacteria</taxon>
        <taxon>Burkholderiales</taxon>
        <taxon>Sphaerotilaceae</taxon>
        <taxon>Caldimonas</taxon>
    </lineage>
</organism>
<feature type="domain" description="PDZ" evidence="10">
    <location>
        <begin position="271"/>
        <end position="349"/>
    </location>
</feature>
<protein>
    <submittedName>
        <fullName evidence="11">2-alkenal reductase</fullName>
    </submittedName>
</protein>
<dbReference type="InterPro" id="IPR009003">
    <property type="entry name" value="Peptidase_S1_PA"/>
</dbReference>
<evidence type="ECO:0000256" key="7">
    <source>
        <dbReference type="PIRSR" id="PIRSR611782-1"/>
    </source>
</evidence>
<dbReference type="InterPro" id="IPR051201">
    <property type="entry name" value="Chloro_Bact_Ser_Proteases"/>
</dbReference>
<reference evidence="11 12" key="1">
    <citation type="submission" date="2015-05" db="EMBL/GenBank/DDBJ databases">
        <authorList>
            <person name="Tang B."/>
            <person name="Yu Y."/>
        </authorList>
    </citation>
    <scope>NUCLEOTIDE SEQUENCE [LARGE SCALE GENOMIC DNA]</scope>
    <source>
        <strain evidence="11 12">DSM 7029</strain>
    </source>
</reference>
<dbReference type="Pfam" id="PF13365">
    <property type="entry name" value="Trypsin_2"/>
    <property type="match status" value="1"/>
</dbReference>
<keyword evidence="6" id="KW-0720">Serine protease</keyword>
<dbReference type="KEGG" id="pbh:AAW51_4643"/>
<dbReference type="EMBL" id="CP011371">
    <property type="protein sequence ID" value="AKJ31334.1"/>
    <property type="molecule type" value="Genomic_DNA"/>
</dbReference>
<evidence type="ECO:0000259" key="10">
    <source>
        <dbReference type="PROSITE" id="PS50106"/>
    </source>
</evidence>
<dbReference type="GO" id="GO:0004252">
    <property type="term" value="F:serine-type endopeptidase activity"/>
    <property type="evidence" value="ECO:0007669"/>
    <property type="project" value="InterPro"/>
</dbReference>
<keyword evidence="4" id="KW-0677">Repeat</keyword>
<sequence>MRKTWLIFSQAVTVAVAALFVVATLKPEWMQRHPASVVPTVSITEAPPPPLVARATGGYAAAAKRASPAVVNIATSKAPARSPQSEDPWFRFFFGDPGQAQPQLGLGSGVIVSPEGYVLTNNHVIEGADDIEVMLSDGRKAHAKVVGTDPETDLAVLKLTLEKLPAITFGDSDSLEVGDVVLAIGNPFGVGQTVTSGIVSALGRNQLGINTFENFIQTDAAINPGNSGGALVDAAGNLMGINTAIYSRSGGNMGIGFAIPASTARQVMEALIKEGQVTRGWIGVEPQDLTPEMAETFNLPVKEGVLITGVLQGGPAQEAGVRPGDVVTAVADQKVSSTVQLLNAVAALKPESRAALTVQRGENKLELQVHVARRPKVSRRGAER</sequence>
<dbReference type="SUPFAM" id="SSF50494">
    <property type="entry name" value="Trypsin-like serine proteases"/>
    <property type="match status" value="1"/>
</dbReference>
<dbReference type="PANTHER" id="PTHR43343">
    <property type="entry name" value="PEPTIDASE S12"/>
    <property type="match status" value="1"/>
</dbReference>
<dbReference type="InterPro" id="IPR001940">
    <property type="entry name" value="Peptidase_S1C"/>
</dbReference>
<name>A0A0G3BPI1_9BURK</name>
<accession>A0A0G3BPI1</accession>
<feature type="active site" description="Charge relay system" evidence="7">
    <location>
        <position position="153"/>
    </location>
</feature>
<dbReference type="InterPro" id="IPR001478">
    <property type="entry name" value="PDZ"/>
</dbReference>
<dbReference type="PROSITE" id="PS50106">
    <property type="entry name" value="PDZ"/>
    <property type="match status" value="1"/>
</dbReference>
<dbReference type="Gene3D" id="2.40.10.120">
    <property type="match status" value="1"/>
</dbReference>
<dbReference type="STRING" id="413882.AAW51_4643"/>
<comment type="similarity">
    <text evidence="1">Belongs to the peptidase S1C family.</text>
</comment>
<keyword evidence="12" id="KW-1185">Reference proteome</keyword>
<dbReference type="PANTHER" id="PTHR43343:SF3">
    <property type="entry name" value="PROTEASE DO-LIKE 8, CHLOROPLASTIC"/>
    <property type="match status" value="1"/>
</dbReference>
<evidence type="ECO:0000313" key="12">
    <source>
        <dbReference type="Proteomes" id="UP000035352"/>
    </source>
</evidence>
<feature type="transmembrane region" description="Helical" evidence="9">
    <location>
        <begin position="6"/>
        <end position="25"/>
    </location>
</feature>
<evidence type="ECO:0000256" key="3">
    <source>
        <dbReference type="ARBA" id="ARBA00022729"/>
    </source>
</evidence>
<dbReference type="InterPro" id="IPR011782">
    <property type="entry name" value="Pept_S1C_Do"/>
</dbReference>
<dbReference type="OrthoDB" id="8520726at2"/>
<dbReference type="Proteomes" id="UP000035352">
    <property type="component" value="Chromosome"/>
</dbReference>
<dbReference type="SMART" id="SM00228">
    <property type="entry name" value="PDZ"/>
    <property type="match status" value="1"/>
</dbReference>
<evidence type="ECO:0000256" key="6">
    <source>
        <dbReference type="ARBA" id="ARBA00022825"/>
    </source>
</evidence>
<feature type="binding site" evidence="8">
    <location>
        <position position="123"/>
    </location>
    <ligand>
        <name>substrate</name>
    </ligand>
</feature>
<evidence type="ECO:0000256" key="4">
    <source>
        <dbReference type="ARBA" id="ARBA00022737"/>
    </source>
</evidence>
<keyword evidence="5" id="KW-0378">Hydrolase</keyword>
<evidence type="ECO:0000313" key="11">
    <source>
        <dbReference type="EMBL" id="AKJ31334.1"/>
    </source>
</evidence>
<feature type="binding site" evidence="8">
    <location>
        <begin position="225"/>
        <end position="227"/>
    </location>
    <ligand>
        <name>substrate</name>
    </ligand>
</feature>
<evidence type="ECO:0000256" key="5">
    <source>
        <dbReference type="ARBA" id="ARBA00022801"/>
    </source>
</evidence>
<feature type="binding site" evidence="8">
    <location>
        <position position="153"/>
    </location>
    <ligand>
        <name>substrate</name>
    </ligand>
</feature>